<evidence type="ECO:0000313" key="11">
    <source>
        <dbReference type="EMBL" id="KAJ6704995.1"/>
    </source>
</evidence>
<evidence type="ECO:0000256" key="7">
    <source>
        <dbReference type="ARBA" id="ARBA00023242"/>
    </source>
</evidence>
<keyword evidence="6" id="KW-0906">Nuclear pore complex</keyword>
<evidence type="ECO:0000256" key="5">
    <source>
        <dbReference type="ARBA" id="ARBA00023010"/>
    </source>
</evidence>
<dbReference type="Gene3D" id="1.25.40.690">
    <property type="match status" value="1"/>
</dbReference>
<organism evidence="11 12">
    <name type="scientific">Salix purpurea</name>
    <name type="common">Purple osier willow</name>
    <dbReference type="NCBI Taxonomy" id="77065"/>
    <lineage>
        <taxon>Eukaryota</taxon>
        <taxon>Viridiplantae</taxon>
        <taxon>Streptophyta</taxon>
        <taxon>Embryophyta</taxon>
        <taxon>Tracheophyta</taxon>
        <taxon>Spermatophyta</taxon>
        <taxon>Magnoliopsida</taxon>
        <taxon>eudicotyledons</taxon>
        <taxon>Gunneridae</taxon>
        <taxon>Pentapetalae</taxon>
        <taxon>rosids</taxon>
        <taxon>fabids</taxon>
        <taxon>Malpighiales</taxon>
        <taxon>Salicaceae</taxon>
        <taxon>Saliceae</taxon>
        <taxon>Salix</taxon>
    </lineage>
</organism>
<feature type="domain" description="Peptidase S59" evidence="10">
    <location>
        <begin position="72"/>
        <end position="208"/>
    </location>
</feature>
<dbReference type="Pfam" id="PF04096">
    <property type="entry name" value="Nucleoporin2"/>
    <property type="match status" value="1"/>
</dbReference>
<evidence type="ECO:0000256" key="2">
    <source>
        <dbReference type="ARBA" id="ARBA00022448"/>
    </source>
</evidence>
<dbReference type="Gene3D" id="3.30.1610.10">
    <property type="entry name" value="Peptidase S59, nucleoporin"/>
    <property type="match status" value="1"/>
</dbReference>
<keyword evidence="7" id="KW-0539">Nucleus</keyword>
<keyword evidence="3" id="KW-0509">mRNA transport</keyword>
<evidence type="ECO:0000259" key="10">
    <source>
        <dbReference type="PROSITE" id="PS51434"/>
    </source>
</evidence>
<evidence type="ECO:0000313" key="12">
    <source>
        <dbReference type="Proteomes" id="UP001151532"/>
    </source>
</evidence>
<dbReference type="OrthoDB" id="3797628at2759"/>
<gene>
    <name evidence="11" type="ORF">OIU79_009829</name>
</gene>
<dbReference type="Proteomes" id="UP001151532">
    <property type="component" value="Chromosome 3"/>
</dbReference>
<comment type="subunit">
    <text evidence="8">Part of the nuclear pore complex (NPC). The NPC has an eight-fold symmetrical structure comprising a central transport channel and two rings, the cytoplasmic and nuclear rings, to which eight filaments are attached. The cytoplasmic filaments have loose ends, while the nuclear filaments are joined in a distal ring, forming a nuclear basket. NPCs are highly dynamic in configuration and composition, and can be devided in 3 subcomplexes, the NUP62 subcomplex, the NUP107-160 subcomplex and the NUP93 subcomplex, containing approximately 30 different nucleoporin proteins.</text>
</comment>
<dbReference type="Pfam" id="PF12110">
    <property type="entry name" value="Nup96"/>
    <property type="match status" value="1"/>
</dbReference>
<dbReference type="GO" id="GO:0005643">
    <property type="term" value="C:nuclear pore"/>
    <property type="evidence" value="ECO:0007669"/>
    <property type="project" value="UniProtKB-SubCell"/>
</dbReference>
<keyword evidence="5" id="KW-0811">Translocation</keyword>
<keyword evidence="2" id="KW-0813">Transport</keyword>
<comment type="caution">
    <text evidence="11">The sequence shown here is derived from an EMBL/GenBank/DDBJ whole genome shotgun (WGS) entry which is preliminary data.</text>
</comment>
<dbReference type="InterPro" id="IPR037665">
    <property type="entry name" value="Nucleoporin_S59-like"/>
</dbReference>
<reference evidence="11" key="1">
    <citation type="submission" date="2022-11" db="EMBL/GenBank/DDBJ databases">
        <authorList>
            <person name="Hyden B.L."/>
            <person name="Feng K."/>
            <person name="Yates T."/>
            <person name="Jawdy S."/>
            <person name="Smart L.B."/>
            <person name="Muchero W."/>
        </authorList>
    </citation>
    <scope>NUCLEOTIDE SEQUENCE</scope>
    <source>
        <tissue evidence="11">Shoot tip</tissue>
    </source>
</reference>
<dbReference type="InterPro" id="IPR007230">
    <property type="entry name" value="Nup98_auto-Pept-S59_dom"/>
</dbReference>
<proteinExistence type="predicted"/>
<dbReference type="FunFam" id="3.30.1610.10:FF:000002">
    <property type="entry name" value="nuclear pore complex protein NUP98A"/>
    <property type="match status" value="1"/>
</dbReference>
<dbReference type="PANTHER" id="PTHR23198:SF26">
    <property type="entry name" value="NUCLEAR PORE COMPLEX PROTEIN NUP96"/>
    <property type="match status" value="1"/>
</dbReference>
<dbReference type="GO" id="GO:0017056">
    <property type="term" value="F:structural constituent of nuclear pore"/>
    <property type="evidence" value="ECO:0007669"/>
    <property type="project" value="InterPro"/>
</dbReference>
<dbReference type="EMBL" id="JAPFFK010000016">
    <property type="protein sequence ID" value="KAJ6704995.1"/>
    <property type="molecule type" value="Genomic_DNA"/>
</dbReference>
<evidence type="ECO:0000256" key="4">
    <source>
        <dbReference type="ARBA" id="ARBA00022927"/>
    </source>
</evidence>
<keyword evidence="4" id="KW-0653">Protein transport</keyword>
<dbReference type="PANTHER" id="PTHR23198">
    <property type="entry name" value="NUCLEOPORIN"/>
    <property type="match status" value="1"/>
</dbReference>
<evidence type="ECO:0000256" key="1">
    <source>
        <dbReference type="ARBA" id="ARBA00004567"/>
    </source>
</evidence>
<evidence type="ECO:0000256" key="9">
    <source>
        <dbReference type="SAM" id="MobiDB-lite"/>
    </source>
</evidence>
<dbReference type="GO" id="GO:0015031">
    <property type="term" value="P:protein transport"/>
    <property type="evidence" value="ECO:0007669"/>
    <property type="project" value="UniProtKB-KW"/>
</dbReference>
<dbReference type="GO" id="GO:0048573">
    <property type="term" value="P:photoperiodism, flowering"/>
    <property type="evidence" value="ECO:0007669"/>
    <property type="project" value="UniProtKB-ARBA"/>
</dbReference>
<accession>A0A9Q0QE88</accession>
<protein>
    <submittedName>
        <fullName evidence="11">NUCLEAR PORE COMPLEX PROTEIN NUP98-NUP96</fullName>
    </submittedName>
</protein>
<sequence length="1067" mass="121361">MASPSLLPVSGRPNELLSIRSNLSFGTSCEPDFEVETLNLEGQYKKRRTYLKKEPWCEDFRMVEALLPTMRSVDYYMEPCLMDLAAREVADPGYCSRVLDFTVGRFGYGRVKFLGKTDVRRLNLDQIVKFNRHEVVVYEDENAKPMVGQGLNKPAEVSLTLKLKLLDFNKGQINEVVERLRESMERQGAEFISYDPVIGEWKFLVCHFSRFGLSGDDEEDITMDDAAEVQDPAEMKGGEIVDMDEAAPAEVEANEPVLYHSLPAHLGLDPVRMNEMRTWMFPDDEEEVVEDLIGLRQKLPCNKENLGSPLQNSTQRMSHRASSPVMRKTPLALLEYKPASFDYSSPGTILLAQQHKGLASKMMKGVGFTLNLKYETPISGSHSHNIVDAGLFMGRSFRVGWGPNGVLVHCGAPVGSDDSQRFLSSVIHVEKVALDKVVRDENNKFRKELVDFAFDSPLNLHKAINHETKEFEMGSFKLKLQKVVSNRLMLSEICRSYIDIVERQLEVPGLSSSARLVLMHHVMIWELIKVLFSERENSGLSKSVGADNEEAMMQDLKESSLEVDQEALPLVRRAEFSCWLQESVCQRVQDEVSSLNESSYLEHIFLLLTGRQLEAAVEMSASRGDVRLACLLSQAGGLNHDDIARQLDLWRSNGLDFNFIEKERVRLYELLSGNIHGALHDLKIDWKRFLGLLMWYRMPPHTPLPIIFQTYHRLFVNGKAPYPLPIYIDEGPVDADVHFSEKHYDLSYYLMLLHANGEGEFSSLKTMLSAFSSTHDPLDYHMIWHQRAVLEAVGIFTSKDLQVLDMGLVSQLLCIGQCHWAIYVVLHMPQRDDYPYLHATVIREILFQYCETWSSDESQRQFIENLDVPLSWLHEAMAVYFSYHGDLSKALEHYLECANWQKAHSIFVTSVAHKLFLSADHSEIWRLAIAMEDHKSEIENWDLGAGIYISFYLIKSSLQDDTNTMSELDSIESKNSSCRDFLSHLNESLAVLCDRLPMDARVSYAKMAEEISELLLSDSDIREGSTRDAQLSCFDTVLSAPIPVDLRSNHLQDAVSLFTCYLSEMAA</sequence>
<comment type="subcellular location">
    <subcellularLocation>
        <location evidence="1">Nucleus</location>
        <location evidence="1">Nuclear pore complex</location>
    </subcellularLocation>
</comment>
<evidence type="ECO:0000256" key="6">
    <source>
        <dbReference type="ARBA" id="ARBA00023132"/>
    </source>
</evidence>
<evidence type="ECO:0000256" key="3">
    <source>
        <dbReference type="ARBA" id="ARBA00022816"/>
    </source>
</evidence>
<keyword evidence="12" id="KW-1185">Reference proteome</keyword>
<reference evidence="11" key="2">
    <citation type="journal article" date="2023" name="Int. J. Mol. Sci.">
        <title>De Novo Assembly and Annotation of 11 Diverse Shrub Willow (Salix) Genomes Reveals Novel Gene Organization in Sex-Linked Regions.</title>
        <authorList>
            <person name="Hyden B."/>
            <person name="Feng K."/>
            <person name="Yates T.B."/>
            <person name="Jawdy S."/>
            <person name="Cereghino C."/>
            <person name="Smart L.B."/>
            <person name="Muchero W."/>
        </authorList>
    </citation>
    <scope>NUCLEOTIDE SEQUENCE</scope>
    <source>
        <tissue evidence="11">Shoot tip</tissue>
    </source>
</reference>
<feature type="region of interest" description="Disordered" evidence="9">
    <location>
        <begin position="304"/>
        <end position="324"/>
    </location>
</feature>
<dbReference type="InterPro" id="IPR036903">
    <property type="entry name" value="Nup98_auto-Pept-S59_dom_sf"/>
</dbReference>
<dbReference type="GO" id="GO:0051028">
    <property type="term" value="P:mRNA transport"/>
    <property type="evidence" value="ECO:0007669"/>
    <property type="project" value="UniProtKB-KW"/>
</dbReference>
<dbReference type="AlphaFoldDB" id="A0A9Q0QE88"/>
<dbReference type="InterPro" id="IPR021967">
    <property type="entry name" value="Nup98_C"/>
</dbReference>
<evidence type="ECO:0000256" key="8">
    <source>
        <dbReference type="ARBA" id="ARBA00065263"/>
    </source>
</evidence>
<name>A0A9Q0QE88_SALPP</name>
<dbReference type="PROSITE" id="PS51434">
    <property type="entry name" value="NUP_C"/>
    <property type="match status" value="1"/>
</dbReference>
<dbReference type="FunFam" id="1.25.40.690:FF:000002">
    <property type="entry name" value="Nuclear pore complex protein NUP96"/>
    <property type="match status" value="1"/>
</dbReference>
<dbReference type="SUPFAM" id="SSF82215">
    <property type="entry name" value="C-terminal autoproteolytic domain of nucleoporin nup98"/>
    <property type="match status" value="1"/>
</dbReference>